<dbReference type="Gene3D" id="3.10.20.90">
    <property type="entry name" value="Phosphatidylinositol 3-kinase Catalytic Subunit, Chain A, domain 1"/>
    <property type="match status" value="1"/>
</dbReference>
<dbReference type="SUPFAM" id="SSF54236">
    <property type="entry name" value="Ubiquitin-like"/>
    <property type="match status" value="1"/>
</dbReference>
<gene>
    <name evidence="6" type="ORF">AVEN_7108_1</name>
</gene>
<dbReference type="PANTHER" id="PTHR10969">
    <property type="entry name" value="MICROTUBULE-ASSOCIATED PROTEINS 1A/1B LIGHT CHAIN 3-RELATED"/>
    <property type="match status" value="1"/>
</dbReference>
<comment type="similarity">
    <text evidence="2 5">Belongs to the ATG8 family.</text>
</comment>
<dbReference type="OrthoDB" id="6738456at2759"/>
<proteinExistence type="inferred from homology"/>
<keyword evidence="7" id="KW-1185">Reference proteome</keyword>
<accession>A0A4Y2LRP0</accession>
<keyword evidence="5" id="KW-0072">Autophagy</keyword>
<dbReference type="Proteomes" id="UP000499080">
    <property type="component" value="Unassembled WGS sequence"/>
</dbReference>
<keyword evidence="4" id="KW-0449">Lipoprotein</keyword>
<evidence type="ECO:0008006" key="8">
    <source>
        <dbReference type="Google" id="ProtNLM"/>
    </source>
</evidence>
<evidence type="ECO:0000256" key="2">
    <source>
        <dbReference type="ARBA" id="ARBA00007293"/>
    </source>
</evidence>
<sequence>MTQAKTEWKYKKRKSLESRKVESQEIFQLYPKSVPVILEKAPNGRLPTAQKEKYLVPRSLTVADFLLMVQKNVLLHDDTSLYLIAGQEKVLSPR</sequence>
<evidence type="ECO:0000256" key="5">
    <source>
        <dbReference type="RuleBase" id="RU004384"/>
    </source>
</evidence>
<keyword evidence="3" id="KW-0472">Membrane</keyword>
<dbReference type="InterPro" id="IPR029071">
    <property type="entry name" value="Ubiquitin-like_domsf"/>
</dbReference>
<dbReference type="EMBL" id="BGPR01006258">
    <property type="protein sequence ID" value="GBN17451.1"/>
    <property type="molecule type" value="Genomic_DNA"/>
</dbReference>
<comment type="subcellular location">
    <subcellularLocation>
        <location evidence="1">Membrane</location>
    </subcellularLocation>
</comment>
<evidence type="ECO:0000256" key="3">
    <source>
        <dbReference type="ARBA" id="ARBA00023136"/>
    </source>
</evidence>
<reference evidence="6 7" key="1">
    <citation type="journal article" date="2019" name="Sci. Rep.">
        <title>Orb-weaving spider Araneus ventricosus genome elucidates the spidroin gene catalogue.</title>
        <authorList>
            <person name="Kono N."/>
            <person name="Nakamura H."/>
            <person name="Ohtoshi R."/>
            <person name="Moran D.A.P."/>
            <person name="Shinohara A."/>
            <person name="Yoshida Y."/>
            <person name="Fujiwara M."/>
            <person name="Mori M."/>
            <person name="Tomita M."/>
            <person name="Arakawa K."/>
        </authorList>
    </citation>
    <scope>NUCLEOTIDE SEQUENCE [LARGE SCALE GENOMIC DNA]</scope>
</reference>
<name>A0A4Y2LRP0_ARAVE</name>
<evidence type="ECO:0000256" key="4">
    <source>
        <dbReference type="ARBA" id="ARBA00023288"/>
    </source>
</evidence>
<dbReference type="Pfam" id="PF02991">
    <property type="entry name" value="ATG8"/>
    <property type="match status" value="1"/>
</dbReference>
<evidence type="ECO:0000256" key="1">
    <source>
        <dbReference type="ARBA" id="ARBA00004370"/>
    </source>
</evidence>
<organism evidence="6 7">
    <name type="scientific">Araneus ventricosus</name>
    <name type="common">Orbweaver spider</name>
    <name type="synonym">Epeira ventricosa</name>
    <dbReference type="NCBI Taxonomy" id="182803"/>
    <lineage>
        <taxon>Eukaryota</taxon>
        <taxon>Metazoa</taxon>
        <taxon>Ecdysozoa</taxon>
        <taxon>Arthropoda</taxon>
        <taxon>Chelicerata</taxon>
        <taxon>Arachnida</taxon>
        <taxon>Araneae</taxon>
        <taxon>Araneomorphae</taxon>
        <taxon>Entelegynae</taxon>
        <taxon>Araneoidea</taxon>
        <taxon>Araneidae</taxon>
        <taxon>Araneus</taxon>
    </lineage>
</organism>
<comment type="caution">
    <text evidence="6">The sequence shown here is derived from an EMBL/GenBank/DDBJ whole genome shotgun (WGS) entry which is preliminary data.</text>
</comment>
<dbReference type="InterPro" id="IPR004241">
    <property type="entry name" value="Atg8-like"/>
</dbReference>
<dbReference type="GO" id="GO:0006914">
    <property type="term" value="P:autophagy"/>
    <property type="evidence" value="ECO:0007669"/>
    <property type="project" value="UniProtKB-KW"/>
</dbReference>
<evidence type="ECO:0000313" key="7">
    <source>
        <dbReference type="Proteomes" id="UP000499080"/>
    </source>
</evidence>
<dbReference type="GO" id="GO:0016020">
    <property type="term" value="C:membrane"/>
    <property type="evidence" value="ECO:0007669"/>
    <property type="project" value="UniProtKB-SubCell"/>
</dbReference>
<evidence type="ECO:0000313" key="6">
    <source>
        <dbReference type="EMBL" id="GBN17451.1"/>
    </source>
</evidence>
<dbReference type="AlphaFoldDB" id="A0A4Y2LRP0"/>
<protein>
    <recommendedName>
        <fullName evidence="8">Microtubule-associated proteins 1A/1B light chain 3C</fullName>
    </recommendedName>
</protein>